<dbReference type="GO" id="GO:0009190">
    <property type="term" value="P:cyclic nucleotide biosynthetic process"/>
    <property type="evidence" value="ECO:0007669"/>
    <property type="project" value="InterPro"/>
</dbReference>
<dbReference type="PRINTS" id="PR00111">
    <property type="entry name" value="ABHYDROLASE"/>
</dbReference>
<comment type="caution">
    <text evidence="2">The sequence shown here is derived from an EMBL/GenBank/DDBJ whole genome shotgun (WGS) entry which is preliminary data.</text>
</comment>
<dbReference type="GO" id="GO:0004016">
    <property type="term" value="F:adenylate cyclase activity"/>
    <property type="evidence" value="ECO:0007669"/>
    <property type="project" value="UniProtKB-ARBA"/>
</dbReference>
<sequence length="443" mass="48593">MVPETRYAKSGEVRIAYQVVGSGPVDLIVVPGFISNLDHQWDNPALGHLLSRLASFSRLILFDKRGTGLSDRTGTIPTLEQRMDDVRAVMDAVGSERAAVFGTSEGGAMSMLFAASYPERCQALVLYGAYAHFFTWVLPPDKFEGFLEKVEQSWGTGASITAFAPTWASDERFRQWWARSERLGASPSAVLALLRMNAEIDVRHILPTIRTPTLVLHRAGDSRVNVEAGRYLAQTIPGAKYVELSGQDHFISAGDADSVVSEMEEFLTGSRADVELDRILATVMFIDIVDSTKRASELGDRRWRALLDQHDRIARLEIERFRGREVKTTGDGFFDGPARAIRCAAAISEGVRSLDLQVRGGVHTGEIEVKPHDICGIAVHIAARICALAGAGEVLVSKTVRDLVAGANLRFGDRGFHALKGLDEAVHLFRAETEEYMRAPSAI</sequence>
<dbReference type="PANTHER" id="PTHR43433">
    <property type="entry name" value="HYDROLASE, ALPHA/BETA FOLD FAMILY PROTEIN"/>
    <property type="match status" value="1"/>
</dbReference>
<keyword evidence="2" id="KW-0378">Hydrolase</keyword>
<proteinExistence type="predicted"/>
<name>A0A0R3MJK2_9BRAD</name>
<dbReference type="Gene3D" id="3.40.50.1820">
    <property type="entry name" value="alpha/beta hydrolase"/>
    <property type="match status" value="1"/>
</dbReference>
<protein>
    <submittedName>
        <fullName evidence="2">Hydrolase</fullName>
    </submittedName>
</protein>
<dbReference type="InterPro" id="IPR029787">
    <property type="entry name" value="Nucleotide_cyclase"/>
</dbReference>
<dbReference type="Gene3D" id="3.30.70.1230">
    <property type="entry name" value="Nucleotide cyclase"/>
    <property type="match status" value="1"/>
</dbReference>
<keyword evidence="3" id="KW-1185">Reference proteome</keyword>
<evidence type="ECO:0000313" key="3">
    <source>
        <dbReference type="Proteomes" id="UP000052023"/>
    </source>
</evidence>
<dbReference type="Pfam" id="PF00561">
    <property type="entry name" value="Abhydrolase_1"/>
    <property type="match status" value="1"/>
</dbReference>
<dbReference type="AlphaFoldDB" id="A0A0R3MJK2"/>
<dbReference type="InterPro" id="IPR000073">
    <property type="entry name" value="AB_hydrolase_1"/>
</dbReference>
<dbReference type="EMBL" id="LLYA01000207">
    <property type="protein sequence ID" value="KRR17693.1"/>
    <property type="molecule type" value="Genomic_DNA"/>
</dbReference>
<dbReference type="PANTHER" id="PTHR43433:SF8">
    <property type="entry name" value="BIFUNCTIONAL LIPASE_ADENYLATE CYCLASE LIPJ"/>
    <property type="match status" value="1"/>
</dbReference>
<dbReference type="Proteomes" id="UP000052023">
    <property type="component" value="Unassembled WGS sequence"/>
</dbReference>
<dbReference type="GO" id="GO:0035556">
    <property type="term" value="P:intracellular signal transduction"/>
    <property type="evidence" value="ECO:0007669"/>
    <property type="project" value="InterPro"/>
</dbReference>
<evidence type="ECO:0000313" key="2">
    <source>
        <dbReference type="EMBL" id="KRR17693.1"/>
    </source>
</evidence>
<dbReference type="CDD" id="cd07302">
    <property type="entry name" value="CHD"/>
    <property type="match status" value="1"/>
</dbReference>
<dbReference type="SUPFAM" id="SSF53474">
    <property type="entry name" value="alpha/beta-Hydrolases"/>
    <property type="match status" value="1"/>
</dbReference>
<dbReference type="PROSITE" id="PS50125">
    <property type="entry name" value="GUANYLATE_CYCLASE_2"/>
    <property type="match status" value="1"/>
</dbReference>
<feature type="domain" description="Guanylate cyclase" evidence="1">
    <location>
        <begin position="282"/>
        <end position="386"/>
    </location>
</feature>
<accession>A0A0R3MJK2</accession>
<dbReference type="OrthoDB" id="27092at2"/>
<dbReference type="InterPro" id="IPR001054">
    <property type="entry name" value="A/G_cyclase"/>
</dbReference>
<dbReference type="RefSeq" id="WP_057847564.1">
    <property type="nucleotide sequence ID" value="NZ_LLYA01000207.1"/>
</dbReference>
<gene>
    <name evidence="2" type="ORF">CQ13_36015</name>
</gene>
<organism evidence="2 3">
    <name type="scientific">Bradyrhizobium retamae</name>
    <dbReference type="NCBI Taxonomy" id="1300035"/>
    <lineage>
        <taxon>Bacteria</taxon>
        <taxon>Pseudomonadati</taxon>
        <taxon>Pseudomonadota</taxon>
        <taxon>Alphaproteobacteria</taxon>
        <taxon>Hyphomicrobiales</taxon>
        <taxon>Nitrobacteraceae</taxon>
        <taxon>Bradyrhizobium</taxon>
    </lineage>
</organism>
<dbReference type="InterPro" id="IPR029058">
    <property type="entry name" value="AB_hydrolase_fold"/>
</dbReference>
<dbReference type="SMART" id="SM00044">
    <property type="entry name" value="CYCc"/>
    <property type="match status" value="1"/>
</dbReference>
<dbReference type="GO" id="GO:0016787">
    <property type="term" value="F:hydrolase activity"/>
    <property type="evidence" value="ECO:0007669"/>
    <property type="project" value="UniProtKB-KW"/>
</dbReference>
<evidence type="ECO:0000259" key="1">
    <source>
        <dbReference type="PROSITE" id="PS50125"/>
    </source>
</evidence>
<reference evidence="2 3" key="1">
    <citation type="submission" date="2014-03" db="EMBL/GenBank/DDBJ databases">
        <title>Bradyrhizobium valentinum sp. nov., isolated from effective nodules of Lupinus mariae-josephae, a lupine endemic of basic-lime soils in Eastern Spain.</title>
        <authorList>
            <person name="Duran D."/>
            <person name="Rey L."/>
            <person name="Navarro A."/>
            <person name="Busquets A."/>
            <person name="Imperial J."/>
            <person name="Ruiz-Argueso T."/>
        </authorList>
    </citation>
    <scope>NUCLEOTIDE SEQUENCE [LARGE SCALE GENOMIC DNA]</scope>
    <source>
        <strain evidence="2 3">Ro19</strain>
    </source>
</reference>
<dbReference type="SUPFAM" id="SSF55073">
    <property type="entry name" value="Nucleotide cyclase"/>
    <property type="match status" value="1"/>
</dbReference>
<dbReference type="InterPro" id="IPR050471">
    <property type="entry name" value="AB_hydrolase"/>
</dbReference>